<dbReference type="PROSITE" id="PS51186">
    <property type="entry name" value="GNAT"/>
    <property type="match status" value="1"/>
</dbReference>
<accession>A0A3D1JID3</accession>
<name>A0A3D1JID3_9CHLR</name>
<evidence type="ECO:0000259" key="1">
    <source>
        <dbReference type="PROSITE" id="PS51186"/>
    </source>
</evidence>
<dbReference type="PANTHER" id="PTHR42791:SF1">
    <property type="entry name" value="N-ACETYLTRANSFERASE DOMAIN-CONTAINING PROTEIN"/>
    <property type="match status" value="1"/>
</dbReference>
<organism evidence="2 3">
    <name type="scientific">Anaerolinea thermolimosa</name>
    <dbReference type="NCBI Taxonomy" id="229919"/>
    <lineage>
        <taxon>Bacteria</taxon>
        <taxon>Bacillati</taxon>
        <taxon>Chloroflexota</taxon>
        <taxon>Anaerolineae</taxon>
        <taxon>Anaerolineales</taxon>
        <taxon>Anaerolineaceae</taxon>
        <taxon>Anaerolinea</taxon>
    </lineage>
</organism>
<dbReference type="InterPro" id="IPR016181">
    <property type="entry name" value="Acyl_CoA_acyltransferase"/>
</dbReference>
<evidence type="ECO:0000313" key="3">
    <source>
        <dbReference type="Proteomes" id="UP000264141"/>
    </source>
</evidence>
<comment type="caution">
    <text evidence="2">The sequence shown here is derived from an EMBL/GenBank/DDBJ whole genome shotgun (WGS) entry which is preliminary data.</text>
</comment>
<dbReference type="SUPFAM" id="SSF55729">
    <property type="entry name" value="Acyl-CoA N-acyltransferases (Nat)"/>
    <property type="match status" value="1"/>
</dbReference>
<dbReference type="AlphaFoldDB" id="A0A3D1JID3"/>
<dbReference type="CDD" id="cd04301">
    <property type="entry name" value="NAT_SF"/>
    <property type="match status" value="1"/>
</dbReference>
<sequence>MSFKIEPADATSRPEVHPLPPHLLHQAAQVLADAFFDDPLMVHYLPDPQKRRALLPGVLGVYTRIAIRHGLALTTPGLEGVALWMPPGKTDSSLWDYFLASLGMLDLRFVFMAWQRLREIEPFVERLHHECLPQPHWYLAVLGVRPGAQKQGTGTRLIAAGLERADRDALPSYLETMSEENVAFYQKRGFQVVRRVTLPGTMLPLWAMVRPAHPPSPTEREPDHAG</sequence>
<protein>
    <recommendedName>
        <fullName evidence="1">N-acetyltransferase domain-containing protein</fullName>
    </recommendedName>
</protein>
<dbReference type="Proteomes" id="UP000264141">
    <property type="component" value="Unassembled WGS sequence"/>
</dbReference>
<dbReference type="InterPro" id="IPR000182">
    <property type="entry name" value="GNAT_dom"/>
</dbReference>
<evidence type="ECO:0000313" key="2">
    <source>
        <dbReference type="EMBL" id="HCE17985.1"/>
    </source>
</evidence>
<dbReference type="STRING" id="229919.GCA_001050195_02634"/>
<feature type="domain" description="N-acetyltransferase" evidence="1">
    <location>
        <begin position="68"/>
        <end position="210"/>
    </location>
</feature>
<gene>
    <name evidence="2" type="ORF">DEQ80_09010</name>
</gene>
<dbReference type="InterPro" id="IPR052523">
    <property type="entry name" value="Trichothecene_AcTrans"/>
</dbReference>
<reference evidence="2 3" key="1">
    <citation type="journal article" date="2018" name="Nat. Biotechnol.">
        <title>A standardized bacterial taxonomy based on genome phylogeny substantially revises the tree of life.</title>
        <authorList>
            <person name="Parks D.H."/>
            <person name="Chuvochina M."/>
            <person name="Waite D.W."/>
            <person name="Rinke C."/>
            <person name="Skarshewski A."/>
            <person name="Chaumeil P.A."/>
            <person name="Hugenholtz P."/>
        </authorList>
    </citation>
    <scope>NUCLEOTIDE SEQUENCE [LARGE SCALE GENOMIC DNA]</scope>
    <source>
        <strain evidence="2">UBA8781</strain>
    </source>
</reference>
<dbReference type="Pfam" id="PF00583">
    <property type="entry name" value="Acetyltransf_1"/>
    <property type="match status" value="1"/>
</dbReference>
<dbReference type="PANTHER" id="PTHR42791">
    <property type="entry name" value="GNAT FAMILY ACETYLTRANSFERASE"/>
    <property type="match status" value="1"/>
</dbReference>
<proteinExistence type="predicted"/>
<dbReference type="GO" id="GO:0016747">
    <property type="term" value="F:acyltransferase activity, transferring groups other than amino-acyl groups"/>
    <property type="evidence" value="ECO:0007669"/>
    <property type="project" value="InterPro"/>
</dbReference>
<dbReference type="Gene3D" id="3.40.630.30">
    <property type="match status" value="1"/>
</dbReference>
<dbReference type="EMBL" id="DPBP01000035">
    <property type="protein sequence ID" value="HCE17985.1"/>
    <property type="molecule type" value="Genomic_DNA"/>
</dbReference>